<dbReference type="Proteomes" id="UP001066276">
    <property type="component" value="Chromosome 11"/>
</dbReference>
<accession>A0AAV7LAU8</accession>
<sequence length="167" mass="18767">MQLVTKLFPAWFDNSLAQVDLNQEKFDKSPGLRERYQRNYKLRFDAKHCVSRVEWKAAAGHRSRYRSHLPSGSGSRLLMGGGVFRSHLPSGGSSRLFCFHLPSDSGSRLLTGGRSAATVCSREILRTLQELASGAEVKLQTERKTRSLPKRHRIATVFNSPRSPRNG</sequence>
<feature type="compositionally biased region" description="Polar residues" evidence="1">
    <location>
        <begin position="157"/>
        <end position="167"/>
    </location>
</feature>
<dbReference type="EMBL" id="JANPWB010000015">
    <property type="protein sequence ID" value="KAJ1088650.1"/>
    <property type="molecule type" value="Genomic_DNA"/>
</dbReference>
<organism evidence="2 3">
    <name type="scientific">Pleurodeles waltl</name>
    <name type="common">Iberian ribbed newt</name>
    <dbReference type="NCBI Taxonomy" id="8319"/>
    <lineage>
        <taxon>Eukaryota</taxon>
        <taxon>Metazoa</taxon>
        <taxon>Chordata</taxon>
        <taxon>Craniata</taxon>
        <taxon>Vertebrata</taxon>
        <taxon>Euteleostomi</taxon>
        <taxon>Amphibia</taxon>
        <taxon>Batrachia</taxon>
        <taxon>Caudata</taxon>
        <taxon>Salamandroidea</taxon>
        <taxon>Salamandridae</taxon>
        <taxon>Pleurodelinae</taxon>
        <taxon>Pleurodeles</taxon>
    </lineage>
</organism>
<evidence type="ECO:0000256" key="1">
    <source>
        <dbReference type="SAM" id="MobiDB-lite"/>
    </source>
</evidence>
<gene>
    <name evidence="2" type="ORF">NDU88_001806</name>
</gene>
<proteinExistence type="predicted"/>
<dbReference type="AlphaFoldDB" id="A0AAV7LAU8"/>
<evidence type="ECO:0000313" key="2">
    <source>
        <dbReference type="EMBL" id="KAJ1088650.1"/>
    </source>
</evidence>
<protein>
    <submittedName>
        <fullName evidence="2">Uncharacterized protein</fullName>
    </submittedName>
</protein>
<feature type="region of interest" description="Disordered" evidence="1">
    <location>
        <begin position="142"/>
        <end position="167"/>
    </location>
</feature>
<comment type="caution">
    <text evidence="2">The sequence shown here is derived from an EMBL/GenBank/DDBJ whole genome shotgun (WGS) entry which is preliminary data.</text>
</comment>
<keyword evidence="3" id="KW-1185">Reference proteome</keyword>
<evidence type="ECO:0000313" key="3">
    <source>
        <dbReference type="Proteomes" id="UP001066276"/>
    </source>
</evidence>
<reference evidence="2" key="1">
    <citation type="journal article" date="2022" name="bioRxiv">
        <title>Sequencing and chromosome-scale assembly of the giantPleurodeles waltlgenome.</title>
        <authorList>
            <person name="Brown T."/>
            <person name="Elewa A."/>
            <person name="Iarovenko S."/>
            <person name="Subramanian E."/>
            <person name="Araus A.J."/>
            <person name="Petzold A."/>
            <person name="Susuki M."/>
            <person name="Suzuki K.-i.T."/>
            <person name="Hayashi T."/>
            <person name="Toyoda A."/>
            <person name="Oliveira C."/>
            <person name="Osipova E."/>
            <person name="Leigh N.D."/>
            <person name="Simon A."/>
            <person name="Yun M.H."/>
        </authorList>
    </citation>
    <scope>NUCLEOTIDE SEQUENCE</scope>
    <source>
        <strain evidence="2">20211129_DDA</strain>
        <tissue evidence="2">Liver</tissue>
    </source>
</reference>
<name>A0AAV7LAU8_PLEWA</name>